<dbReference type="InterPro" id="IPR005574">
    <property type="entry name" value="Rpb4/RPC9"/>
</dbReference>
<dbReference type="GO" id="GO:0000428">
    <property type="term" value="C:DNA-directed RNA polymerase complex"/>
    <property type="evidence" value="ECO:0007669"/>
    <property type="project" value="UniProtKB-KW"/>
</dbReference>
<name>A0AAW2YXQ1_9EUKA</name>
<evidence type="ECO:0000256" key="1">
    <source>
        <dbReference type="ARBA" id="ARBA00004123"/>
    </source>
</evidence>
<organism evidence="5 6">
    <name type="scientific">Acrasis kona</name>
    <dbReference type="NCBI Taxonomy" id="1008807"/>
    <lineage>
        <taxon>Eukaryota</taxon>
        <taxon>Discoba</taxon>
        <taxon>Heterolobosea</taxon>
        <taxon>Tetramitia</taxon>
        <taxon>Eutetramitia</taxon>
        <taxon>Acrasidae</taxon>
        <taxon>Acrasis</taxon>
    </lineage>
</organism>
<dbReference type="GO" id="GO:0000166">
    <property type="term" value="F:nucleotide binding"/>
    <property type="evidence" value="ECO:0007669"/>
    <property type="project" value="InterPro"/>
</dbReference>
<keyword evidence="6" id="KW-1185">Reference proteome</keyword>
<comment type="subcellular location">
    <subcellularLocation>
        <location evidence="1">Nucleus</location>
    </subcellularLocation>
</comment>
<evidence type="ECO:0000313" key="6">
    <source>
        <dbReference type="Proteomes" id="UP001431209"/>
    </source>
</evidence>
<comment type="similarity">
    <text evidence="3">Belongs to the eukaryotic RPB4 RNA polymerase subunit family.</text>
</comment>
<dbReference type="SUPFAM" id="SSF47819">
    <property type="entry name" value="HRDC-like"/>
    <property type="match status" value="1"/>
</dbReference>
<feature type="domain" description="RNA polymerase Rpb4/RPC9 core" evidence="4">
    <location>
        <begin position="14"/>
        <end position="123"/>
    </location>
</feature>
<dbReference type="PANTHER" id="PTHR21297">
    <property type="entry name" value="DNA-DIRECTED RNA POLYMERASE II"/>
    <property type="match status" value="1"/>
</dbReference>
<dbReference type="InterPro" id="IPR010997">
    <property type="entry name" value="HRDC-like_sf"/>
</dbReference>
<dbReference type="AlphaFoldDB" id="A0AAW2YXQ1"/>
<accession>A0AAW2YXQ1</accession>
<evidence type="ECO:0000259" key="4">
    <source>
        <dbReference type="SMART" id="SM00657"/>
    </source>
</evidence>
<proteinExistence type="inferred from homology"/>
<keyword evidence="2" id="KW-0539">Nucleus</keyword>
<dbReference type="SMART" id="SM00657">
    <property type="entry name" value="RPOL4c"/>
    <property type="match status" value="1"/>
</dbReference>
<evidence type="ECO:0000256" key="2">
    <source>
        <dbReference type="ARBA" id="ARBA00023242"/>
    </source>
</evidence>
<evidence type="ECO:0000313" key="5">
    <source>
        <dbReference type="EMBL" id="KAL0481857.1"/>
    </source>
</evidence>
<dbReference type="GO" id="GO:0006352">
    <property type="term" value="P:DNA-templated transcription initiation"/>
    <property type="evidence" value="ECO:0007669"/>
    <property type="project" value="InterPro"/>
</dbReference>
<dbReference type="InterPro" id="IPR038324">
    <property type="entry name" value="Rpb4/RPC9_sf"/>
</dbReference>
<dbReference type="InterPro" id="IPR045222">
    <property type="entry name" value="Rpb4-like"/>
</dbReference>
<dbReference type="InterPro" id="IPR006590">
    <property type="entry name" value="RNA_pol_Rpb4/RPC9_core"/>
</dbReference>
<dbReference type="EMBL" id="JAOPGA020000797">
    <property type="protein sequence ID" value="KAL0481857.1"/>
    <property type="molecule type" value="Genomic_DNA"/>
</dbReference>
<dbReference type="Pfam" id="PF03874">
    <property type="entry name" value="RNA_pol_Rpb4"/>
    <property type="match status" value="1"/>
</dbReference>
<protein>
    <submittedName>
        <fullName evidence="5">DNA-directed RNA polymerase II subunit RPB4</fullName>
    </submittedName>
</protein>
<comment type="caution">
    <text evidence="5">The sequence shown here is derived from an EMBL/GenBank/DDBJ whole genome shotgun (WGS) entry which is preliminary data.</text>
</comment>
<dbReference type="Proteomes" id="UP001431209">
    <property type="component" value="Unassembled WGS sequence"/>
</dbReference>
<keyword evidence="5" id="KW-0804">Transcription</keyword>
<sequence>MATTEDASELNFGEDFDKAECLSCAEVSLLLKDKRDQMNDGINDVFEKALKYVNQFGGNQNSETIKEIRKLGQRQQLHQFEIASLANLAIGDLEEAKTLLPSLKRYTDEAITDMLNDLTNLKEI</sequence>
<dbReference type="GO" id="GO:0005634">
    <property type="term" value="C:nucleus"/>
    <property type="evidence" value="ECO:0007669"/>
    <property type="project" value="UniProtKB-SubCell"/>
</dbReference>
<keyword evidence="5" id="KW-0240">DNA-directed RNA polymerase</keyword>
<reference evidence="5 6" key="1">
    <citation type="submission" date="2024-03" db="EMBL/GenBank/DDBJ databases">
        <title>The Acrasis kona genome and developmental transcriptomes reveal deep origins of eukaryotic multicellular pathways.</title>
        <authorList>
            <person name="Sheikh S."/>
            <person name="Fu C.-J."/>
            <person name="Brown M.W."/>
            <person name="Baldauf S.L."/>
        </authorList>
    </citation>
    <scope>NUCLEOTIDE SEQUENCE [LARGE SCALE GENOMIC DNA]</scope>
    <source>
        <strain evidence="5 6">ATCC MYA-3509</strain>
    </source>
</reference>
<dbReference type="Gene3D" id="1.20.1250.40">
    <property type="match status" value="1"/>
</dbReference>
<evidence type="ECO:0000256" key="3">
    <source>
        <dbReference type="ARBA" id="ARBA00025724"/>
    </source>
</evidence>
<gene>
    <name evidence="5" type="ORF">AKO1_011330</name>
</gene>